<evidence type="ECO:0000313" key="1">
    <source>
        <dbReference type="EMBL" id="BCA50601.1"/>
    </source>
</evidence>
<proteinExistence type="predicted"/>
<reference evidence="1 2" key="1">
    <citation type="submission" date="2020-02" db="EMBL/GenBank/DDBJ databases">
        <title>Whole-genome sequencing and comparative analysis of the genomes of Bacteroides thetaiotaomicron and Escherichia coli isolated from a healthy resident in Vietnam.</title>
        <authorList>
            <person name="Mohsin M."/>
            <person name="Tanaka K."/>
            <person name="Kawahara R."/>
            <person name="Kondo S."/>
            <person name="Noguchi H."/>
            <person name="Motooka D."/>
            <person name="Nakamura S."/>
            <person name="Khong D.T."/>
            <person name="Nguyen T.N."/>
            <person name="Tran H.T."/>
            <person name="Yamamoto Y."/>
        </authorList>
    </citation>
    <scope>NUCLEOTIDE SEQUENCE [LARGE SCALE GENOMIC DNA]</scope>
    <source>
        <strain evidence="1 2">F9-2</strain>
    </source>
</reference>
<gene>
    <name evidence="1" type="ORF">BatF92_25430</name>
</gene>
<protein>
    <submittedName>
        <fullName evidence="1">Uncharacterized protein</fullName>
    </submittedName>
</protein>
<dbReference type="AlphaFoldDB" id="A0A679H993"/>
<sequence>MLFTQEISINTSLIQNIQLSLQQTKKQSNNRHYDEKNNSAYIYNCDSNSKHVIQLRRFREGSI</sequence>
<dbReference type="Proteomes" id="UP000500882">
    <property type="component" value="Chromosome"/>
</dbReference>
<organism evidence="1 2">
    <name type="scientific">Bacteroides thetaiotaomicron</name>
    <dbReference type="NCBI Taxonomy" id="818"/>
    <lineage>
        <taxon>Bacteria</taxon>
        <taxon>Pseudomonadati</taxon>
        <taxon>Bacteroidota</taxon>
        <taxon>Bacteroidia</taxon>
        <taxon>Bacteroidales</taxon>
        <taxon>Bacteroidaceae</taxon>
        <taxon>Bacteroides</taxon>
    </lineage>
</organism>
<accession>A0A679H993</accession>
<dbReference type="EMBL" id="AP022660">
    <property type="protein sequence ID" value="BCA50601.1"/>
    <property type="molecule type" value="Genomic_DNA"/>
</dbReference>
<name>A0A679H993_BACT4</name>
<evidence type="ECO:0000313" key="2">
    <source>
        <dbReference type="Proteomes" id="UP000500882"/>
    </source>
</evidence>